<dbReference type="GO" id="GO:0016829">
    <property type="term" value="F:lyase activity"/>
    <property type="evidence" value="ECO:0007669"/>
    <property type="project" value="UniProtKB-KW"/>
</dbReference>
<accession>A0A8J9TI32</accession>
<feature type="domain" description="Alginate lyase" evidence="3">
    <location>
        <begin position="471"/>
        <end position="735"/>
    </location>
</feature>
<dbReference type="InterPro" id="IPR008397">
    <property type="entry name" value="Alginate_lyase_dom"/>
</dbReference>
<proteinExistence type="predicted"/>
<dbReference type="Proteomes" id="UP000836788">
    <property type="component" value="Chromosome 13"/>
</dbReference>
<reference evidence="4" key="1">
    <citation type="submission" date="2022-02" db="EMBL/GenBank/DDBJ databases">
        <authorList>
            <person name="Giguere J D."/>
        </authorList>
    </citation>
    <scope>NUCLEOTIDE SEQUENCE</scope>
    <source>
        <strain evidence="4">CCAP 1055/1</strain>
    </source>
</reference>
<dbReference type="AlphaFoldDB" id="A0A8J9TI32"/>
<keyword evidence="1" id="KW-0732">Signal</keyword>
<dbReference type="SUPFAM" id="SSF48230">
    <property type="entry name" value="Chondroitin AC/alginate lyase"/>
    <property type="match status" value="1"/>
</dbReference>
<evidence type="ECO:0000313" key="4">
    <source>
        <dbReference type="EMBL" id="CAG9280612.1"/>
    </source>
</evidence>
<name>A0A8J9TI32_PHATR</name>
<dbReference type="Gene3D" id="1.50.10.100">
    <property type="entry name" value="Chondroitin AC/alginate lyase"/>
    <property type="match status" value="1"/>
</dbReference>
<evidence type="ECO:0000256" key="2">
    <source>
        <dbReference type="ARBA" id="ARBA00023239"/>
    </source>
</evidence>
<organism evidence="4">
    <name type="scientific">Phaeodactylum tricornutum</name>
    <name type="common">Diatom</name>
    <dbReference type="NCBI Taxonomy" id="2850"/>
    <lineage>
        <taxon>Eukaryota</taxon>
        <taxon>Sar</taxon>
        <taxon>Stramenopiles</taxon>
        <taxon>Ochrophyta</taxon>
        <taxon>Bacillariophyta</taxon>
        <taxon>Bacillariophyceae</taxon>
        <taxon>Bacillariophycidae</taxon>
        <taxon>Naviculales</taxon>
        <taxon>Phaeodactylaceae</taxon>
        <taxon>Phaeodactylum</taxon>
    </lineage>
</organism>
<evidence type="ECO:0000256" key="1">
    <source>
        <dbReference type="ARBA" id="ARBA00022729"/>
    </source>
</evidence>
<sequence>MKTRKAECIASAAKLIALVVLILTTANILALRSLFSLPMPGDGFDFDEYKGRLVEVSGKKGAKKQNISGFFEGIDTLYKSAETLESETRSIQASVTATSLLSKGSSTRSIVVVRAIGNPLSSTNSLNKTLRILEYILENEPSFPNTTRHWFLNRITDAKVEKAVIQRLKSCNETYTIIPFSLREYDSILYSFDSKDSIHSRHYIKLSTEEKAATLVEQSVQHNKIRYVTNINGARNAMLRYGKENSAAEFILPWDGHCFLTQEAWNAIQLSMQKYPRAKYFTSPIHQREGSFDTNVTAEPQIAFHRTALAQYNEYLRFGRRDKAELLTRIGVEGRWDEGIPWEDWELNFVNREQAADSVNGVPVAGWAACIHSGIENGDKLGTQLLKLNRPGQELSAQLVRLDLRASQELYGLSSSTLLYYTESQLAEESKMWNAGNHPAPVKELLERANRALSFGPWSVMDKRRFSCGVSDDCHDYFHVSPYQWPTLNSSGNTDYSKPFVLRDGERVPGTVAFSEGSEKYDRTKLMAMKFNTTVLALAYAVTGNTTYAHRAAENLRHWFIYNETRMSANLKFAQVKWNEKRREMVGSPSGLIEMKDLYFFLDGVKLIEKSGALSKSEIDQLRNWFADYLQWLLSSDQGRWQISADNNHGLFFDVQVAPLALYAGNLPLAITRMHRSISRIRRQMNATTGALPHELRRPICEHYQAFTLQGWTTMARMAEKIGLNYWKRFADSDVPSAETALCRAVRYANPYLSHRGVCPGNIDDINVRRWQPILVDALHHCPMLDHELTSGHHSVKINPLIPPELIDPPLNHYEIPGLFNMSDGIGPFWNLGLF</sequence>
<evidence type="ECO:0000259" key="3">
    <source>
        <dbReference type="Pfam" id="PF05426"/>
    </source>
</evidence>
<gene>
    <name evidence="4" type="ORF">PTTT1_LOCUS13868</name>
</gene>
<dbReference type="EMBL" id="OU594954">
    <property type="protein sequence ID" value="CAG9280612.1"/>
    <property type="molecule type" value="Genomic_DNA"/>
</dbReference>
<protein>
    <recommendedName>
        <fullName evidence="3">Alginate lyase domain-containing protein</fullName>
    </recommendedName>
</protein>
<dbReference type="Pfam" id="PF05426">
    <property type="entry name" value="Alginate_lyase"/>
    <property type="match status" value="1"/>
</dbReference>
<keyword evidence="2" id="KW-0456">Lyase</keyword>
<dbReference type="InterPro" id="IPR008929">
    <property type="entry name" value="Chondroitin_lyas"/>
</dbReference>